<proteinExistence type="predicted"/>
<protein>
    <submittedName>
        <fullName evidence="1">Uncharacterized protein</fullName>
    </submittedName>
</protein>
<gene>
    <name evidence="1" type="ORF">LCGC14_0387520</name>
</gene>
<sequence>MYRLEGWSERWKQTVDKNTEYIRQGNASGVMFEAGADAMLEGLKKEALTPYDISKPLPTDPAMFVFSIPDRAGFLVFIPEEE</sequence>
<accession>A0A0F9T0G2</accession>
<dbReference type="AlphaFoldDB" id="A0A0F9T0G2"/>
<organism evidence="1">
    <name type="scientific">marine sediment metagenome</name>
    <dbReference type="NCBI Taxonomy" id="412755"/>
    <lineage>
        <taxon>unclassified sequences</taxon>
        <taxon>metagenomes</taxon>
        <taxon>ecological metagenomes</taxon>
    </lineage>
</organism>
<dbReference type="EMBL" id="LAZR01000321">
    <property type="protein sequence ID" value="KKN74710.1"/>
    <property type="molecule type" value="Genomic_DNA"/>
</dbReference>
<comment type="caution">
    <text evidence="1">The sequence shown here is derived from an EMBL/GenBank/DDBJ whole genome shotgun (WGS) entry which is preliminary data.</text>
</comment>
<reference evidence="1" key="1">
    <citation type="journal article" date="2015" name="Nature">
        <title>Complex archaea that bridge the gap between prokaryotes and eukaryotes.</title>
        <authorList>
            <person name="Spang A."/>
            <person name="Saw J.H."/>
            <person name="Jorgensen S.L."/>
            <person name="Zaremba-Niedzwiedzka K."/>
            <person name="Martijn J."/>
            <person name="Lind A.E."/>
            <person name="van Eijk R."/>
            <person name="Schleper C."/>
            <person name="Guy L."/>
            <person name="Ettema T.J."/>
        </authorList>
    </citation>
    <scope>NUCLEOTIDE SEQUENCE</scope>
</reference>
<name>A0A0F9T0G2_9ZZZZ</name>
<evidence type="ECO:0000313" key="1">
    <source>
        <dbReference type="EMBL" id="KKN74710.1"/>
    </source>
</evidence>